<dbReference type="EC" id="3.4.21.89" evidence="5"/>
<dbReference type="InterPro" id="IPR036286">
    <property type="entry name" value="LexA/Signal_pep-like_sf"/>
</dbReference>
<reference evidence="8 9" key="1">
    <citation type="journal article" date="2016" name="Nat. Commun.">
        <title>Thousands of microbial genomes shed light on interconnected biogeochemical processes in an aquifer system.</title>
        <authorList>
            <person name="Anantharaman K."/>
            <person name="Brown C.T."/>
            <person name="Hug L.A."/>
            <person name="Sharon I."/>
            <person name="Castelle C.J."/>
            <person name="Probst A.J."/>
            <person name="Thomas B.C."/>
            <person name="Singh A."/>
            <person name="Wilkins M.J."/>
            <person name="Karaoz U."/>
            <person name="Brodie E.L."/>
            <person name="Williams K.H."/>
            <person name="Hubbard S.S."/>
            <person name="Banfield J.F."/>
        </authorList>
    </citation>
    <scope>NUCLEOTIDE SEQUENCE [LARGE SCALE GENOMIC DNA]</scope>
</reference>
<gene>
    <name evidence="8" type="ORF">A2172_04030</name>
</gene>
<evidence type="ECO:0000259" key="7">
    <source>
        <dbReference type="Pfam" id="PF10502"/>
    </source>
</evidence>
<evidence type="ECO:0000256" key="1">
    <source>
        <dbReference type="ARBA" id="ARBA00004370"/>
    </source>
</evidence>
<dbReference type="PANTHER" id="PTHR10806:SF6">
    <property type="entry name" value="SIGNAL PEPTIDASE COMPLEX CATALYTIC SUBUNIT SEC11"/>
    <property type="match status" value="1"/>
</dbReference>
<feature type="transmembrane region" description="Helical" evidence="6">
    <location>
        <begin position="20"/>
        <end position="45"/>
    </location>
</feature>
<dbReference type="EMBL" id="MHCP01000025">
    <property type="protein sequence ID" value="OGY23369.1"/>
    <property type="molecule type" value="Genomic_DNA"/>
</dbReference>
<evidence type="ECO:0000313" key="9">
    <source>
        <dbReference type="Proteomes" id="UP000176631"/>
    </source>
</evidence>
<evidence type="ECO:0000256" key="2">
    <source>
        <dbReference type="ARBA" id="ARBA00022692"/>
    </source>
</evidence>
<dbReference type="PANTHER" id="PTHR10806">
    <property type="entry name" value="SIGNAL PEPTIDASE COMPLEX CATALYTIC SUBUNIT SEC11"/>
    <property type="match status" value="1"/>
</dbReference>
<evidence type="ECO:0000256" key="3">
    <source>
        <dbReference type="ARBA" id="ARBA00022989"/>
    </source>
</evidence>
<dbReference type="Gene3D" id="2.10.109.10">
    <property type="entry name" value="Umud Fragment, subunit A"/>
    <property type="match status" value="1"/>
</dbReference>
<feature type="domain" description="Peptidase S26" evidence="7">
    <location>
        <begin position="25"/>
        <end position="99"/>
    </location>
</feature>
<dbReference type="CDD" id="cd06530">
    <property type="entry name" value="S26_SPase_I"/>
    <property type="match status" value="1"/>
</dbReference>
<proteinExistence type="predicted"/>
<keyword evidence="4 6" id="KW-0472">Membrane</keyword>
<dbReference type="Proteomes" id="UP000176631">
    <property type="component" value="Unassembled WGS sequence"/>
</dbReference>
<evidence type="ECO:0000256" key="5">
    <source>
        <dbReference type="NCBIfam" id="TIGR02228"/>
    </source>
</evidence>
<comment type="caution">
    <text evidence="8">The sequence shown here is derived from an EMBL/GenBank/DDBJ whole genome shotgun (WGS) entry which is preliminary data.</text>
</comment>
<sequence>MIEKITEYFKRNSKVFNYAFAFLTAFVVIIILTTALSIFGVPGLFRLYVVQSGSMEPAILTGSVVVVETNQKVIDSLKTDDIITFRRPDSKTQVITHRIANIVDGNFETKGDANSTNDGWAVIKSQVLGKVLFAIPLIGYPVAFAKTVPGFIILILIPAIYVIISEALVIKRELAKRPAKGGA</sequence>
<accession>A0A1G1W6T2</accession>
<dbReference type="GO" id="GO:0006465">
    <property type="term" value="P:signal peptide processing"/>
    <property type="evidence" value="ECO:0007669"/>
    <property type="project" value="UniProtKB-UniRule"/>
</dbReference>
<dbReference type="GO" id="GO:0016020">
    <property type="term" value="C:membrane"/>
    <property type="evidence" value="ECO:0007669"/>
    <property type="project" value="UniProtKB-SubCell"/>
</dbReference>
<dbReference type="GO" id="GO:0009003">
    <property type="term" value="F:signal peptidase activity"/>
    <property type="evidence" value="ECO:0007669"/>
    <property type="project" value="UniProtKB-EC"/>
</dbReference>
<comment type="subcellular location">
    <subcellularLocation>
        <location evidence="1">Membrane</location>
    </subcellularLocation>
</comment>
<keyword evidence="2 6" id="KW-0812">Transmembrane</keyword>
<name>A0A1G1W6T2_9BACT</name>
<keyword evidence="3 6" id="KW-1133">Transmembrane helix</keyword>
<dbReference type="GO" id="GO:0004252">
    <property type="term" value="F:serine-type endopeptidase activity"/>
    <property type="evidence" value="ECO:0007669"/>
    <property type="project" value="UniProtKB-UniRule"/>
</dbReference>
<dbReference type="InterPro" id="IPR001733">
    <property type="entry name" value="Peptidase_S26B"/>
</dbReference>
<dbReference type="InterPro" id="IPR019533">
    <property type="entry name" value="Peptidase_S26"/>
</dbReference>
<organism evidence="8 9">
    <name type="scientific">Candidatus Woykebacteria bacterium RBG_13_40_15</name>
    <dbReference type="NCBI Taxonomy" id="1802593"/>
    <lineage>
        <taxon>Bacteria</taxon>
        <taxon>Candidatus Woykeibacteriota</taxon>
    </lineage>
</organism>
<protein>
    <recommendedName>
        <fullName evidence="5">Signal peptidase I</fullName>
        <ecNumber evidence="5">3.4.21.89</ecNumber>
    </recommendedName>
</protein>
<dbReference type="STRING" id="1802593.A2172_04030"/>
<evidence type="ECO:0000313" key="8">
    <source>
        <dbReference type="EMBL" id="OGY23369.1"/>
    </source>
</evidence>
<dbReference type="NCBIfam" id="TIGR02228">
    <property type="entry name" value="sigpep_I_arch"/>
    <property type="match status" value="1"/>
</dbReference>
<feature type="transmembrane region" description="Helical" evidence="6">
    <location>
        <begin position="151"/>
        <end position="170"/>
    </location>
</feature>
<evidence type="ECO:0000256" key="4">
    <source>
        <dbReference type="ARBA" id="ARBA00023136"/>
    </source>
</evidence>
<dbReference type="AlphaFoldDB" id="A0A1G1W6T2"/>
<evidence type="ECO:0000256" key="6">
    <source>
        <dbReference type="SAM" id="Phobius"/>
    </source>
</evidence>
<dbReference type="SUPFAM" id="SSF51306">
    <property type="entry name" value="LexA/Signal peptidase"/>
    <property type="match status" value="1"/>
</dbReference>
<dbReference type="Pfam" id="PF10502">
    <property type="entry name" value="Peptidase_S26"/>
    <property type="match status" value="1"/>
</dbReference>